<dbReference type="OrthoDB" id="6919369at2"/>
<sequence length="88" mass="9724">MTAVLIMPEILCQRALERVLSYLGDEGIVLTSDTCRQALRLVETQMAEGAGPDLPARCVARIPECFERPHETIPDANPPLRRGCIGYD</sequence>
<keyword evidence="2" id="KW-1185">Reference proteome</keyword>
<name>A0A2V3ZY17_9GAMM</name>
<evidence type="ECO:0000313" key="2">
    <source>
        <dbReference type="Proteomes" id="UP000253987"/>
    </source>
</evidence>
<accession>A0A2V3ZY17</accession>
<organism evidence="1 2">
    <name type="scientific">Marinobacter vulgaris</name>
    <dbReference type="NCBI Taxonomy" id="1928331"/>
    <lineage>
        <taxon>Bacteria</taxon>
        <taxon>Pseudomonadati</taxon>
        <taxon>Pseudomonadota</taxon>
        <taxon>Gammaproteobacteria</taxon>
        <taxon>Pseudomonadales</taxon>
        <taxon>Marinobacteraceae</taxon>
        <taxon>Marinobacter</taxon>
    </lineage>
</organism>
<proteinExistence type="predicted"/>
<gene>
    <name evidence="1" type="ORF">DIT71_09405</name>
</gene>
<dbReference type="EMBL" id="QFWX01000004">
    <property type="protein sequence ID" value="PXX90751.1"/>
    <property type="molecule type" value="Genomic_DNA"/>
</dbReference>
<dbReference type="AlphaFoldDB" id="A0A2V3ZY17"/>
<comment type="caution">
    <text evidence="1">The sequence shown here is derived from an EMBL/GenBank/DDBJ whole genome shotgun (WGS) entry which is preliminary data.</text>
</comment>
<dbReference type="Proteomes" id="UP000253987">
    <property type="component" value="Unassembled WGS sequence"/>
</dbReference>
<dbReference type="RefSeq" id="WP_114612976.1">
    <property type="nucleotide sequence ID" value="NZ_QFWX01000004.1"/>
</dbReference>
<reference evidence="2" key="1">
    <citation type="submission" date="2018-05" db="EMBL/GenBank/DDBJ databases">
        <authorList>
            <person name="Lu D."/>
        </authorList>
    </citation>
    <scope>NUCLEOTIDE SEQUENCE [LARGE SCALE GENOMIC DNA]</scope>
    <source>
        <strain evidence="2">F01</strain>
    </source>
</reference>
<protein>
    <submittedName>
        <fullName evidence="1">Uncharacterized protein</fullName>
    </submittedName>
</protein>
<reference evidence="1 2" key="2">
    <citation type="submission" date="2018-06" db="EMBL/GenBank/DDBJ databases">
        <title>Marinobactersediminissp. nov, a moderately halophilic bacterium isolated from marine solar saltern.</title>
        <authorList>
            <person name="Zhang Y."/>
        </authorList>
    </citation>
    <scope>NUCLEOTIDE SEQUENCE [LARGE SCALE GENOMIC DNA]</scope>
    <source>
        <strain evidence="1 2">F01</strain>
    </source>
</reference>
<evidence type="ECO:0000313" key="1">
    <source>
        <dbReference type="EMBL" id="PXX90751.1"/>
    </source>
</evidence>